<evidence type="ECO:0000259" key="9">
    <source>
        <dbReference type="Pfam" id="PF01431"/>
    </source>
</evidence>
<evidence type="ECO:0000256" key="1">
    <source>
        <dbReference type="ARBA" id="ARBA00001947"/>
    </source>
</evidence>
<protein>
    <submittedName>
        <fullName evidence="12">Peptidase_M13 domain-containing protein</fullName>
    </submittedName>
</protein>
<dbReference type="PROSITE" id="PS51885">
    <property type="entry name" value="NEPRILYSIN"/>
    <property type="match status" value="1"/>
</dbReference>
<keyword evidence="8" id="KW-1133">Transmembrane helix</keyword>
<feature type="transmembrane region" description="Helical" evidence="8">
    <location>
        <begin position="57"/>
        <end position="81"/>
    </location>
</feature>
<keyword evidence="3" id="KW-0645">Protease</keyword>
<evidence type="ECO:0000256" key="7">
    <source>
        <dbReference type="ARBA" id="ARBA00023049"/>
    </source>
</evidence>
<keyword evidence="4" id="KW-0479">Metal-binding</keyword>
<evidence type="ECO:0000259" key="10">
    <source>
        <dbReference type="Pfam" id="PF05649"/>
    </source>
</evidence>
<proteinExistence type="inferred from homology"/>
<evidence type="ECO:0000256" key="4">
    <source>
        <dbReference type="ARBA" id="ARBA00022723"/>
    </source>
</evidence>
<evidence type="ECO:0000313" key="11">
    <source>
        <dbReference type="Proteomes" id="UP000046392"/>
    </source>
</evidence>
<dbReference type="WBParaSite" id="SPAL_0001474200.1">
    <property type="protein sequence ID" value="SPAL_0001474200.1"/>
    <property type="gene ID" value="SPAL_0001474200"/>
</dbReference>
<dbReference type="GO" id="GO:0004222">
    <property type="term" value="F:metalloendopeptidase activity"/>
    <property type="evidence" value="ECO:0007669"/>
    <property type="project" value="InterPro"/>
</dbReference>
<feature type="domain" description="Peptidase M13 C-terminal" evidence="9">
    <location>
        <begin position="646"/>
        <end position="850"/>
    </location>
</feature>
<dbReference type="GO" id="GO:0016485">
    <property type="term" value="P:protein processing"/>
    <property type="evidence" value="ECO:0007669"/>
    <property type="project" value="TreeGrafter"/>
</dbReference>
<evidence type="ECO:0000256" key="2">
    <source>
        <dbReference type="ARBA" id="ARBA00007357"/>
    </source>
</evidence>
<dbReference type="Gene3D" id="3.40.390.10">
    <property type="entry name" value="Collagenase (Catalytic Domain)"/>
    <property type="match status" value="1"/>
</dbReference>
<evidence type="ECO:0000313" key="12">
    <source>
        <dbReference type="WBParaSite" id="SPAL_0001474200.1"/>
    </source>
</evidence>
<dbReference type="CDD" id="cd08662">
    <property type="entry name" value="M13"/>
    <property type="match status" value="1"/>
</dbReference>
<evidence type="ECO:0000256" key="6">
    <source>
        <dbReference type="ARBA" id="ARBA00022833"/>
    </source>
</evidence>
<dbReference type="InterPro" id="IPR024079">
    <property type="entry name" value="MetalloPept_cat_dom_sf"/>
</dbReference>
<dbReference type="InterPro" id="IPR008753">
    <property type="entry name" value="Peptidase_M13_N"/>
</dbReference>
<evidence type="ECO:0000256" key="3">
    <source>
        <dbReference type="ARBA" id="ARBA00022670"/>
    </source>
</evidence>
<dbReference type="SUPFAM" id="SSF55486">
    <property type="entry name" value="Metalloproteases ('zincins'), catalytic domain"/>
    <property type="match status" value="1"/>
</dbReference>
<dbReference type="InterPro" id="IPR000718">
    <property type="entry name" value="Peptidase_M13"/>
</dbReference>
<dbReference type="Gene3D" id="1.10.1380.10">
    <property type="entry name" value="Neutral endopeptidase , domain2"/>
    <property type="match status" value="1"/>
</dbReference>
<dbReference type="PANTHER" id="PTHR11733">
    <property type="entry name" value="ZINC METALLOPROTEASE FAMILY M13 NEPRILYSIN-RELATED"/>
    <property type="match status" value="1"/>
</dbReference>
<dbReference type="Pfam" id="PF05649">
    <property type="entry name" value="Peptidase_M13_N"/>
    <property type="match status" value="1"/>
</dbReference>
<dbReference type="PANTHER" id="PTHR11733:SF167">
    <property type="entry name" value="FI17812P1-RELATED"/>
    <property type="match status" value="1"/>
</dbReference>
<feature type="domain" description="Peptidase M13 N-terminal" evidence="10">
    <location>
        <begin position="195"/>
        <end position="584"/>
    </location>
</feature>
<dbReference type="Proteomes" id="UP000046392">
    <property type="component" value="Unplaced"/>
</dbReference>
<keyword evidence="5" id="KW-0378">Hydrolase</keyword>
<keyword evidence="6" id="KW-0862">Zinc</keyword>
<dbReference type="GO" id="GO:0046872">
    <property type="term" value="F:metal ion binding"/>
    <property type="evidence" value="ECO:0007669"/>
    <property type="project" value="UniProtKB-KW"/>
</dbReference>
<reference evidence="12" key="1">
    <citation type="submission" date="2017-02" db="UniProtKB">
        <authorList>
            <consortium name="WormBaseParasite"/>
        </authorList>
    </citation>
    <scope>IDENTIFICATION</scope>
</reference>
<keyword evidence="11" id="KW-1185">Reference proteome</keyword>
<accession>A0A0N5CA17</accession>
<dbReference type="AlphaFoldDB" id="A0A0N5CA17"/>
<name>A0A0N5CA17_STREA</name>
<dbReference type="InterPro" id="IPR018497">
    <property type="entry name" value="Peptidase_M13_C"/>
</dbReference>
<keyword evidence="8" id="KW-0472">Membrane</keyword>
<evidence type="ECO:0000256" key="5">
    <source>
        <dbReference type="ARBA" id="ARBA00022801"/>
    </source>
</evidence>
<keyword evidence="7" id="KW-0482">Metalloprotease</keyword>
<organism evidence="11 12">
    <name type="scientific">Strongyloides papillosus</name>
    <name type="common">Intestinal threadworm</name>
    <dbReference type="NCBI Taxonomy" id="174720"/>
    <lineage>
        <taxon>Eukaryota</taxon>
        <taxon>Metazoa</taxon>
        <taxon>Ecdysozoa</taxon>
        <taxon>Nematoda</taxon>
        <taxon>Chromadorea</taxon>
        <taxon>Rhabditida</taxon>
        <taxon>Tylenchina</taxon>
        <taxon>Panagrolaimomorpha</taxon>
        <taxon>Strongyloidoidea</taxon>
        <taxon>Strongyloididae</taxon>
        <taxon>Strongyloides</taxon>
    </lineage>
</organism>
<sequence length="852" mass="98683">MIVKMGLRIFSLHNHSYSPSKRNLDKEEKIKNSSSSTFILMANSCNPKSEQFSAVSVILFAFSIFLIVCCVVALAFITYSYNDENNIIKIKPSQEKFLNNQQQKGHSLYTSKTKLPKTTLKELSIEEIITTTSTTVQITTTQKIPPTITFSFNNVSKNLTNPLNSKKPSDNICIESECINIAAQYKNNMNLKYNPCDNFFQYACDRFGTGKVIPKNEQKLSVLYEMKAQLNSDYHILLENYKINSTTSKIVKLLKNYYDSCMDDSGQDALDTMPLVSLLSSLGGWPLLQNARFDDKHFRWEILASQVHMLGISSLFSFSIIPDIEDTSKYIVMFRSPRLLLEHKHLYVTPYQTNAHLQHYNLYMKELMELLDADPDAIQNSLQMILEFEQKLANISTCNEGSINCQQHHKIRLGEFKEKFSNIDWETFFDVNSKKKLEPFNDLTIIDVMDMEYFEGLQKLLQNPNNEVIQNYLMWKILHNFDMYLPQKFREPHIAFNEKVYGQSILPLWEECINEVKKRLPLLITLEYAKNNIKESKYEHVNELVINLKNTLKQVIANNDWMSSDVKLKALLKLEKIGIQIGIPQEYFNNENLVLQQFNHVTLFPQNYFDNTISLVRSFFQFNLLKLHKPMNNFLEFISQLTDVDAFYHFSGNQIIFSTGILRFPFYGVDSPEYVNYGSLGSGIGHEIIHGFDDTGAHFDKNGNLNLWWDKFTSTNYNLKKECFISQYSSISERYTQRYLNGLQTSIENIADNGGVKLAFDAYKKRLSHIGNDKVLPVFVNMTTNQLFFLAYANTWCEIVKKENINYILDSDSHSLGEYRVNVPLQNFPEFSTAFNCPIGSKMNPFKKCNLW</sequence>
<dbReference type="Pfam" id="PF01431">
    <property type="entry name" value="Peptidase_M13"/>
    <property type="match status" value="1"/>
</dbReference>
<comment type="cofactor">
    <cofactor evidence="1">
        <name>Zn(2+)</name>
        <dbReference type="ChEBI" id="CHEBI:29105"/>
    </cofactor>
</comment>
<dbReference type="InterPro" id="IPR042089">
    <property type="entry name" value="Peptidase_M13_dom_2"/>
</dbReference>
<comment type="similarity">
    <text evidence="2">Belongs to the peptidase M13 family.</text>
</comment>
<evidence type="ECO:0000256" key="8">
    <source>
        <dbReference type="SAM" id="Phobius"/>
    </source>
</evidence>
<keyword evidence="8" id="KW-0812">Transmembrane</keyword>
<dbReference type="PRINTS" id="PR00786">
    <property type="entry name" value="NEPRILYSIN"/>
</dbReference>
<dbReference type="GO" id="GO:0005886">
    <property type="term" value="C:plasma membrane"/>
    <property type="evidence" value="ECO:0007669"/>
    <property type="project" value="TreeGrafter"/>
</dbReference>